<gene>
    <name evidence="4" type="ORF">SAMN05216323_102231</name>
</gene>
<dbReference type="GO" id="GO:0009103">
    <property type="term" value="P:lipopolysaccharide biosynthetic process"/>
    <property type="evidence" value="ECO:0007669"/>
    <property type="project" value="TreeGrafter"/>
</dbReference>
<dbReference type="InterPro" id="IPR001296">
    <property type="entry name" value="Glyco_trans_1"/>
</dbReference>
<accession>A0A1G6K0F0</accession>
<evidence type="ECO:0000313" key="5">
    <source>
        <dbReference type="Proteomes" id="UP000199452"/>
    </source>
</evidence>
<keyword evidence="5" id="KW-1185">Reference proteome</keyword>
<dbReference type="GO" id="GO:0016757">
    <property type="term" value="F:glycosyltransferase activity"/>
    <property type="evidence" value="ECO:0007669"/>
    <property type="project" value="InterPro"/>
</dbReference>
<sequence>MKIGILGTRGIPNQYGGFEELAEQLSRRLVIKGHDVWVFAPVFKKAVSKQVNGVHLLEISIPRWLPGAVQTLLYDYRSLVRASKQEFDVILECGYGFSPMLLFFRKELRQRIVTNMDGMEWQRPKWGFVARKFLQLSERLAVKYSHILVTDHPQIERYYLKTYGCASSLISYGVDIQANTSSMPPFSNTKGYLLVVSRPEPDNSLAEILDAFKLSSCMRPLILVGNFTNRFGQKLQNEYASSRAIFMGGIYDKVTLNQLRKESLLYLHGHQVGGTNPALLEAMACGCRIVARNNVYNREVLGDGAAYFETVLDLVGVFNHIDEYVSTLNGRIEENIAVIQNHYQWDIVAEKYEQLFLSVIANQAGSTSD</sequence>
<dbReference type="Proteomes" id="UP000199452">
    <property type="component" value="Unassembled WGS sequence"/>
</dbReference>
<dbReference type="RefSeq" id="WP_092437547.1">
    <property type="nucleotide sequence ID" value="NZ_FMYP01000022.1"/>
</dbReference>
<dbReference type="InterPro" id="IPR015393">
    <property type="entry name" value="DUF1972"/>
</dbReference>
<feature type="domain" description="DUF1972" evidence="3">
    <location>
        <begin position="4"/>
        <end position="175"/>
    </location>
</feature>
<dbReference type="OrthoDB" id="9792269at2"/>
<evidence type="ECO:0000259" key="3">
    <source>
        <dbReference type="Pfam" id="PF09314"/>
    </source>
</evidence>
<proteinExistence type="predicted"/>
<dbReference type="AlphaFoldDB" id="A0A1G6K0F0"/>
<organism evidence="4 5">
    <name type="scientific">Williamwhitmania taraxaci</name>
    <dbReference type="NCBI Taxonomy" id="1640674"/>
    <lineage>
        <taxon>Bacteria</taxon>
        <taxon>Pseudomonadati</taxon>
        <taxon>Bacteroidota</taxon>
        <taxon>Bacteroidia</taxon>
        <taxon>Bacteroidales</taxon>
        <taxon>Williamwhitmaniaceae</taxon>
        <taxon>Williamwhitmania</taxon>
    </lineage>
</organism>
<name>A0A1G6K0F0_9BACT</name>
<dbReference type="STRING" id="1640674.SAMN05216323_102231"/>
<dbReference type="SUPFAM" id="SSF53756">
    <property type="entry name" value="UDP-Glycosyltransferase/glycogen phosphorylase"/>
    <property type="match status" value="1"/>
</dbReference>
<protein>
    <submittedName>
        <fullName evidence="4">Glycosyltransferase involved in cell wall bisynthesis</fullName>
    </submittedName>
</protein>
<dbReference type="EMBL" id="FMYP01000022">
    <property type="protein sequence ID" value="SDC24115.1"/>
    <property type="molecule type" value="Genomic_DNA"/>
</dbReference>
<keyword evidence="1 4" id="KW-0808">Transferase</keyword>
<evidence type="ECO:0000313" key="4">
    <source>
        <dbReference type="EMBL" id="SDC24115.1"/>
    </source>
</evidence>
<dbReference type="Pfam" id="PF09314">
    <property type="entry name" value="DUF1972"/>
    <property type="match status" value="1"/>
</dbReference>
<evidence type="ECO:0000256" key="1">
    <source>
        <dbReference type="ARBA" id="ARBA00022679"/>
    </source>
</evidence>
<reference evidence="4 5" key="1">
    <citation type="submission" date="2016-09" db="EMBL/GenBank/DDBJ databases">
        <authorList>
            <person name="Capua I."/>
            <person name="De Benedictis P."/>
            <person name="Joannis T."/>
            <person name="Lombin L.H."/>
            <person name="Cattoli G."/>
        </authorList>
    </citation>
    <scope>NUCLEOTIDE SEQUENCE [LARGE SCALE GENOMIC DNA]</scope>
    <source>
        <strain evidence="4 5">A7P-90m</strain>
    </source>
</reference>
<dbReference type="PANTHER" id="PTHR46401:SF2">
    <property type="entry name" value="GLYCOSYLTRANSFERASE WBBK-RELATED"/>
    <property type="match status" value="1"/>
</dbReference>
<dbReference type="Pfam" id="PF00534">
    <property type="entry name" value="Glycos_transf_1"/>
    <property type="match status" value="1"/>
</dbReference>
<evidence type="ECO:0000259" key="2">
    <source>
        <dbReference type="Pfam" id="PF00534"/>
    </source>
</evidence>
<dbReference type="PANTHER" id="PTHR46401">
    <property type="entry name" value="GLYCOSYLTRANSFERASE WBBK-RELATED"/>
    <property type="match status" value="1"/>
</dbReference>
<dbReference type="Gene3D" id="3.40.50.2000">
    <property type="entry name" value="Glycogen Phosphorylase B"/>
    <property type="match status" value="2"/>
</dbReference>
<feature type="domain" description="Glycosyl transferase family 1" evidence="2">
    <location>
        <begin position="187"/>
        <end position="305"/>
    </location>
</feature>